<name>A0A6A3G489_9STRA</name>
<dbReference type="Proteomes" id="UP000435112">
    <property type="component" value="Unassembled WGS sequence"/>
</dbReference>
<comment type="caution">
    <text evidence="1">The sequence shown here is derived from an EMBL/GenBank/DDBJ whole genome shotgun (WGS) entry which is preliminary data.</text>
</comment>
<evidence type="ECO:0000313" key="1">
    <source>
        <dbReference type="EMBL" id="KAE8951531.1"/>
    </source>
</evidence>
<dbReference type="AlphaFoldDB" id="A0A6A3G489"/>
<reference evidence="1 2" key="1">
    <citation type="submission" date="2018-09" db="EMBL/GenBank/DDBJ databases">
        <title>Genomic investigation of the strawberry pathogen Phytophthora fragariae indicates pathogenicity is determined by transcriptional variation in three key races.</title>
        <authorList>
            <person name="Adams T.M."/>
            <person name="Armitage A.D."/>
            <person name="Sobczyk M.K."/>
            <person name="Bates H.J."/>
            <person name="Dunwell J.M."/>
            <person name="Nellist C.F."/>
            <person name="Harrison R.J."/>
        </authorList>
    </citation>
    <scope>NUCLEOTIDE SEQUENCE [LARGE SCALE GENOMIC DNA]</scope>
    <source>
        <strain evidence="1 2">SCRP324</strain>
    </source>
</reference>
<protein>
    <submittedName>
        <fullName evidence="1">Uncharacterized protein</fullName>
    </submittedName>
</protein>
<accession>A0A6A3G489</accession>
<gene>
    <name evidence="1" type="ORF">PR002_g32951</name>
</gene>
<sequence length="39" mass="4246">MVKSCDECESKPLLIELLLASPLATLDEPFDEGVHTADD</sequence>
<evidence type="ECO:0000313" key="2">
    <source>
        <dbReference type="Proteomes" id="UP000435112"/>
    </source>
</evidence>
<proteinExistence type="predicted"/>
<organism evidence="1 2">
    <name type="scientific">Phytophthora rubi</name>
    <dbReference type="NCBI Taxonomy" id="129364"/>
    <lineage>
        <taxon>Eukaryota</taxon>
        <taxon>Sar</taxon>
        <taxon>Stramenopiles</taxon>
        <taxon>Oomycota</taxon>
        <taxon>Peronosporomycetes</taxon>
        <taxon>Peronosporales</taxon>
        <taxon>Peronosporaceae</taxon>
        <taxon>Phytophthora</taxon>
    </lineage>
</organism>
<dbReference type="EMBL" id="QXFU01012525">
    <property type="protein sequence ID" value="KAE8951531.1"/>
    <property type="molecule type" value="Genomic_DNA"/>
</dbReference>